<dbReference type="Proteomes" id="UP000006038">
    <property type="component" value="Chromosome 10"/>
</dbReference>
<evidence type="ECO:0000313" key="1">
    <source>
        <dbReference type="EnsemblPlants" id="OB10G21240.1"/>
    </source>
</evidence>
<dbReference type="AlphaFoldDB" id="J3N3M6"/>
<accession>J3N3M6</accession>
<proteinExistence type="predicted"/>
<keyword evidence="2" id="KW-1185">Reference proteome</keyword>
<protein>
    <submittedName>
        <fullName evidence="1">Uncharacterized protein</fullName>
    </submittedName>
</protein>
<dbReference type="EnsemblPlants" id="OB10G21240.1">
    <property type="protein sequence ID" value="OB10G21240.1"/>
    <property type="gene ID" value="OB10G21240"/>
</dbReference>
<evidence type="ECO:0000313" key="2">
    <source>
        <dbReference type="Proteomes" id="UP000006038"/>
    </source>
</evidence>
<organism evidence="1">
    <name type="scientific">Oryza brachyantha</name>
    <name type="common">malo sina</name>
    <dbReference type="NCBI Taxonomy" id="4533"/>
    <lineage>
        <taxon>Eukaryota</taxon>
        <taxon>Viridiplantae</taxon>
        <taxon>Streptophyta</taxon>
        <taxon>Embryophyta</taxon>
        <taxon>Tracheophyta</taxon>
        <taxon>Spermatophyta</taxon>
        <taxon>Magnoliopsida</taxon>
        <taxon>Liliopsida</taxon>
        <taxon>Poales</taxon>
        <taxon>Poaceae</taxon>
        <taxon>BOP clade</taxon>
        <taxon>Oryzoideae</taxon>
        <taxon>Oryzeae</taxon>
        <taxon>Oryzinae</taxon>
        <taxon>Oryza</taxon>
    </lineage>
</organism>
<dbReference type="HOGENOM" id="CLU_2053239_0_0_1"/>
<dbReference type="Gramene" id="OB10G21240.1">
    <property type="protein sequence ID" value="OB10G21240.1"/>
    <property type="gene ID" value="OB10G21240"/>
</dbReference>
<reference evidence="1" key="2">
    <citation type="submission" date="2013-04" db="UniProtKB">
        <authorList>
            <consortium name="EnsemblPlants"/>
        </authorList>
    </citation>
    <scope>IDENTIFICATION</scope>
</reference>
<reference evidence="1" key="1">
    <citation type="journal article" date="2013" name="Nat. Commun.">
        <title>Whole-genome sequencing of Oryza brachyantha reveals mechanisms underlying Oryza genome evolution.</title>
        <authorList>
            <person name="Chen J."/>
            <person name="Huang Q."/>
            <person name="Gao D."/>
            <person name="Wang J."/>
            <person name="Lang Y."/>
            <person name="Liu T."/>
            <person name="Li B."/>
            <person name="Bai Z."/>
            <person name="Luis Goicoechea J."/>
            <person name="Liang C."/>
            <person name="Chen C."/>
            <person name="Zhang W."/>
            <person name="Sun S."/>
            <person name="Liao Y."/>
            <person name="Zhang X."/>
            <person name="Yang L."/>
            <person name="Song C."/>
            <person name="Wang M."/>
            <person name="Shi J."/>
            <person name="Liu G."/>
            <person name="Liu J."/>
            <person name="Zhou H."/>
            <person name="Zhou W."/>
            <person name="Yu Q."/>
            <person name="An N."/>
            <person name="Chen Y."/>
            <person name="Cai Q."/>
            <person name="Wang B."/>
            <person name="Liu B."/>
            <person name="Min J."/>
            <person name="Huang Y."/>
            <person name="Wu H."/>
            <person name="Li Z."/>
            <person name="Zhang Y."/>
            <person name="Yin Y."/>
            <person name="Song W."/>
            <person name="Jiang J."/>
            <person name="Jackson S.A."/>
            <person name="Wing R.A."/>
            <person name="Wang J."/>
            <person name="Chen M."/>
        </authorList>
    </citation>
    <scope>NUCLEOTIDE SEQUENCE [LARGE SCALE GENOMIC DNA]</scope>
    <source>
        <strain evidence="1">cv. IRGC 101232</strain>
    </source>
</reference>
<name>J3N3M6_ORYBR</name>
<sequence length="120" mass="13216">MVSPLRPSRFYQYPATVVQSSLSEKCYKPGALESQCRFCEQSRCAANPATSSNEDTADADSSLCSCLIAISITPSNNWSANFLGIPKDYEQAKTLFHIVNNYQCGGLTFVLMSVWTVETI</sequence>